<dbReference type="InterPro" id="IPR005064">
    <property type="entry name" value="BUG"/>
</dbReference>
<protein>
    <submittedName>
        <fullName evidence="3">Tripartite tricarboxylate transporter substrate binding protein</fullName>
    </submittedName>
</protein>
<feature type="signal peptide" evidence="2">
    <location>
        <begin position="1"/>
        <end position="22"/>
    </location>
</feature>
<reference evidence="3" key="2">
    <citation type="submission" date="2023-02" db="EMBL/GenBank/DDBJ databases">
        <authorList>
            <person name="Rayyan A."/>
            <person name="Meyer T."/>
            <person name="Kyndt J.A."/>
        </authorList>
    </citation>
    <scope>NUCLEOTIDE SEQUENCE</scope>
    <source>
        <strain evidence="3">DSM 9987</strain>
    </source>
</reference>
<evidence type="ECO:0000313" key="4">
    <source>
        <dbReference type="Proteomes" id="UP001165652"/>
    </source>
</evidence>
<proteinExistence type="inferred from homology"/>
<dbReference type="EMBL" id="JAQQLI010000033">
    <property type="protein sequence ID" value="MDC7787868.1"/>
    <property type="molecule type" value="Genomic_DNA"/>
</dbReference>
<dbReference type="InterPro" id="IPR042100">
    <property type="entry name" value="Bug_dom1"/>
</dbReference>
<comment type="similarity">
    <text evidence="1">Belongs to the UPF0065 (bug) family.</text>
</comment>
<dbReference type="Gene3D" id="3.40.190.10">
    <property type="entry name" value="Periplasmic binding protein-like II"/>
    <property type="match status" value="1"/>
</dbReference>
<dbReference type="SUPFAM" id="SSF53850">
    <property type="entry name" value="Periplasmic binding protein-like II"/>
    <property type="match status" value="1"/>
</dbReference>
<comment type="caution">
    <text evidence="3">The sequence shown here is derived from an EMBL/GenBank/DDBJ whole genome shotgun (WGS) entry which is preliminary data.</text>
</comment>
<dbReference type="Pfam" id="PF03401">
    <property type="entry name" value="TctC"/>
    <property type="match status" value="1"/>
</dbReference>
<dbReference type="PIRSF" id="PIRSF017082">
    <property type="entry name" value="YflP"/>
    <property type="match status" value="1"/>
</dbReference>
<organism evidence="3 4">
    <name type="scientific">Rhodoplanes tepidamans</name>
    <name type="common">Rhodoplanes cryptolactis</name>
    <dbReference type="NCBI Taxonomy" id="200616"/>
    <lineage>
        <taxon>Bacteria</taxon>
        <taxon>Pseudomonadati</taxon>
        <taxon>Pseudomonadota</taxon>
        <taxon>Alphaproteobacteria</taxon>
        <taxon>Hyphomicrobiales</taxon>
        <taxon>Nitrobacteraceae</taxon>
        <taxon>Rhodoplanes</taxon>
    </lineage>
</organism>
<name>A0ABT5JEE9_RHOTP</name>
<evidence type="ECO:0000313" key="3">
    <source>
        <dbReference type="EMBL" id="MDC7787868.1"/>
    </source>
</evidence>
<keyword evidence="4" id="KW-1185">Reference proteome</keyword>
<feature type="chain" id="PRO_5045604177" evidence="2">
    <location>
        <begin position="23"/>
        <end position="321"/>
    </location>
</feature>
<dbReference type="CDD" id="cd13578">
    <property type="entry name" value="PBP2_Bug27"/>
    <property type="match status" value="1"/>
</dbReference>
<dbReference type="RefSeq" id="WP_272778703.1">
    <property type="nucleotide sequence ID" value="NZ_JAQQLI010000033.1"/>
</dbReference>
<dbReference type="Gene3D" id="3.40.190.150">
    <property type="entry name" value="Bordetella uptake gene, domain 1"/>
    <property type="match status" value="1"/>
</dbReference>
<dbReference type="PANTHER" id="PTHR42928:SF5">
    <property type="entry name" value="BLR1237 PROTEIN"/>
    <property type="match status" value="1"/>
</dbReference>
<evidence type="ECO:0000256" key="2">
    <source>
        <dbReference type="SAM" id="SignalP"/>
    </source>
</evidence>
<accession>A0ABT5JEE9</accession>
<sequence>MLRLNRRAVLAGAALAPFAAKAQTGPATIRIVVPYPPGGSVDAIARLVQPGLQQRLGTTVIIENRTGASGSIGTDHVAKATPDGSTWLFSFDNLVLNPFVLGKLPFDTETDLEPVYLLGKAPYVVCTKADKPYRSLADVIAAARERPGKITYGTPGAGSLGHLAMTLLGKEAGVQIVHVPYRGAAPALNDTLAGHVELFVGSIAVATPQIDAKAVRALAQLGETRAPTLPEVPTARESGFAKIAADAWWGFFAPAGTPGAAIERFRAAVDAGLQDAALAKQITEGQGVTLVRAGPEKLRAFVQAQMALWGPVAREHDITAK</sequence>
<keyword evidence="2" id="KW-0732">Signal</keyword>
<gene>
    <name evidence="3" type="ORF">PQJ73_19440</name>
</gene>
<dbReference type="Proteomes" id="UP001165652">
    <property type="component" value="Unassembled WGS sequence"/>
</dbReference>
<evidence type="ECO:0000256" key="1">
    <source>
        <dbReference type="ARBA" id="ARBA00006987"/>
    </source>
</evidence>
<dbReference type="PANTHER" id="PTHR42928">
    <property type="entry name" value="TRICARBOXYLATE-BINDING PROTEIN"/>
    <property type="match status" value="1"/>
</dbReference>
<reference evidence="3" key="1">
    <citation type="journal article" date="2023" name="Microbiol Resour">
        <title>Genome Sequences of Rhodoplanes serenus and Two Thermotolerant Strains, Rhodoplanes tepidamans and 'Rhodoplanes cryptolactis,' Further Refine the Genus.</title>
        <authorList>
            <person name="Rayyan A.A."/>
            <person name="Kyndt J.A."/>
        </authorList>
    </citation>
    <scope>NUCLEOTIDE SEQUENCE</scope>
    <source>
        <strain evidence="3">DSM 9987</strain>
    </source>
</reference>